<dbReference type="InterPro" id="IPR016039">
    <property type="entry name" value="Thiolase-like"/>
</dbReference>
<evidence type="ECO:0000259" key="6">
    <source>
        <dbReference type="Pfam" id="PF00108"/>
    </source>
</evidence>
<dbReference type="PIRSF" id="PIRSF000429">
    <property type="entry name" value="Ac-CoA_Ac_transf"/>
    <property type="match status" value="1"/>
</dbReference>
<dbReference type="InterPro" id="IPR020613">
    <property type="entry name" value="Thiolase_CS"/>
</dbReference>
<dbReference type="GO" id="GO:0003988">
    <property type="term" value="F:acetyl-CoA C-acyltransferase activity"/>
    <property type="evidence" value="ECO:0007669"/>
    <property type="project" value="UniProtKB-ARBA"/>
</dbReference>
<dbReference type="Proteomes" id="UP000253370">
    <property type="component" value="Unassembled WGS sequence"/>
</dbReference>
<dbReference type="CDD" id="cd00751">
    <property type="entry name" value="thiolase"/>
    <property type="match status" value="1"/>
</dbReference>
<dbReference type="Pfam" id="PF02803">
    <property type="entry name" value="Thiolase_C"/>
    <property type="match status" value="1"/>
</dbReference>
<evidence type="ECO:0000313" key="9">
    <source>
        <dbReference type="Proteomes" id="UP000253370"/>
    </source>
</evidence>
<comment type="caution">
    <text evidence="8">The sequence shown here is derived from an EMBL/GenBank/DDBJ whole genome shotgun (WGS) entry which is preliminary data.</text>
</comment>
<dbReference type="PROSITE" id="PS00737">
    <property type="entry name" value="THIOLASE_2"/>
    <property type="match status" value="1"/>
</dbReference>
<dbReference type="Pfam" id="PF00108">
    <property type="entry name" value="Thiolase_N"/>
    <property type="match status" value="1"/>
</dbReference>
<evidence type="ECO:0000256" key="3">
    <source>
        <dbReference type="ARBA" id="ARBA00023315"/>
    </source>
</evidence>
<evidence type="ECO:0000259" key="7">
    <source>
        <dbReference type="Pfam" id="PF02803"/>
    </source>
</evidence>
<dbReference type="InterPro" id="IPR002155">
    <property type="entry name" value="Thiolase"/>
</dbReference>
<name>A0A365UBH5_9RHOB</name>
<sequence length="391" mass="41359">MARRAVIVDVVRSPFGRGRASGALAALHPVDLYARVLQALVARTGVDPALVEDVITGCVIQVGEQAANIGRQAVLAAGFPETVPAVTLDRKCGSAQQAMDFAAQGVIAGAYDLVIAGGVEMMSRVEMKSNRMGRDNLGPMLHARYPEGLVHQGISAELIAAKWDLSREELDEYAFRSHQHAVSARGIVAPDIVALEVDGRTVDMDEGPRPDTSPERLADLSPAFHSDAMAARFPEIGWRVTAGNASQVTDGAGAMLIAEESVAARLGLTPRAAVSGFAVTGDDPVMMLTGVIPATRKLSARCGHPVEEIDVFEVNEAFASVVLAWQRELRVPLERVNIFGGAIALGHPVGASGIRLTGNLLRALEETDGRFGLQTMCESGGMANATLIERL</sequence>
<feature type="active site" description="Proton acceptor" evidence="4">
    <location>
        <position position="347"/>
    </location>
</feature>
<reference evidence="8 9" key="1">
    <citation type="submission" date="2018-07" db="EMBL/GenBank/DDBJ databases">
        <title>Rhodosalinus sp. strain E84T genomic sequence and assembly.</title>
        <authorList>
            <person name="Liu Z.-W."/>
            <person name="Lu D.-C."/>
        </authorList>
    </citation>
    <scope>NUCLEOTIDE SEQUENCE [LARGE SCALE GENOMIC DNA]</scope>
    <source>
        <strain evidence="8 9">E84</strain>
    </source>
</reference>
<feature type="active site" description="Acyl-thioester intermediate" evidence="4">
    <location>
        <position position="92"/>
    </location>
</feature>
<comment type="similarity">
    <text evidence="1 5">Belongs to the thiolase-like superfamily. Thiolase family.</text>
</comment>
<dbReference type="AlphaFoldDB" id="A0A365UBH5"/>
<dbReference type="OrthoDB" id="9764638at2"/>
<evidence type="ECO:0000256" key="1">
    <source>
        <dbReference type="ARBA" id="ARBA00010982"/>
    </source>
</evidence>
<dbReference type="SUPFAM" id="SSF53901">
    <property type="entry name" value="Thiolase-like"/>
    <property type="match status" value="2"/>
</dbReference>
<dbReference type="PANTHER" id="PTHR43365:SF1">
    <property type="entry name" value="ACETYL-COA C-ACYLTRANSFERASE"/>
    <property type="match status" value="1"/>
</dbReference>
<feature type="active site" description="Proton acceptor" evidence="4">
    <location>
        <position position="377"/>
    </location>
</feature>
<dbReference type="RefSeq" id="WP_113288182.1">
    <property type="nucleotide sequence ID" value="NZ_QNTQ01000004.1"/>
</dbReference>
<gene>
    <name evidence="8" type="ORF">DRV85_04160</name>
</gene>
<feature type="domain" description="Thiolase N-terminal" evidence="6">
    <location>
        <begin position="6"/>
        <end position="261"/>
    </location>
</feature>
<evidence type="ECO:0000256" key="5">
    <source>
        <dbReference type="RuleBase" id="RU003557"/>
    </source>
</evidence>
<dbReference type="Gene3D" id="3.40.47.10">
    <property type="match status" value="1"/>
</dbReference>
<dbReference type="InterPro" id="IPR020616">
    <property type="entry name" value="Thiolase_N"/>
</dbReference>
<keyword evidence="9" id="KW-1185">Reference proteome</keyword>
<keyword evidence="3 5" id="KW-0012">Acyltransferase</keyword>
<keyword evidence="2 5" id="KW-0808">Transferase</keyword>
<dbReference type="NCBIfam" id="TIGR01930">
    <property type="entry name" value="AcCoA-C-Actrans"/>
    <property type="match status" value="1"/>
</dbReference>
<proteinExistence type="inferred from homology"/>
<protein>
    <submittedName>
        <fullName evidence="8">Steroid 3-ketoacyl-CoA thiolase</fullName>
    </submittedName>
</protein>
<evidence type="ECO:0000256" key="2">
    <source>
        <dbReference type="ARBA" id="ARBA00022679"/>
    </source>
</evidence>
<accession>A0A365UBH5</accession>
<organism evidence="8 9">
    <name type="scientific">Rhodosalinus halophilus</name>
    <dbReference type="NCBI Taxonomy" id="2259333"/>
    <lineage>
        <taxon>Bacteria</taxon>
        <taxon>Pseudomonadati</taxon>
        <taxon>Pseudomonadota</taxon>
        <taxon>Alphaproteobacteria</taxon>
        <taxon>Rhodobacterales</taxon>
        <taxon>Paracoccaceae</taxon>
        <taxon>Rhodosalinus</taxon>
    </lineage>
</organism>
<dbReference type="InterPro" id="IPR020617">
    <property type="entry name" value="Thiolase_C"/>
</dbReference>
<feature type="domain" description="Thiolase C-terminal" evidence="7">
    <location>
        <begin position="269"/>
        <end position="390"/>
    </location>
</feature>
<evidence type="ECO:0000256" key="4">
    <source>
        <dbReference type="PIRSR" id="PIRSR000429-1"/>
    </source>
</evidence>
<evidence type="ECO:0000313" key="8">
    <source>
        <dbReference type="EMBL" id="RBI86632.1"/>
    </source>
</evidence>
<dbReference type="PANTHER" id="PTHR43365">
    <property type="entry name" value="BLR7806 PROTEIN"/>
    <property type="match status" value="1"/>
</dbReference>
<dbReference type="EMBL" id="QNTQ01000004">
    <property type="protein sequence ID" value="RBI86632.1"/>
    <property type="molecule type" value="Genomic_DNA"/>
</dbReference>